<dbReference type="Pfam" id="PF00069">
    <property type="entry name" value="Pkinase"/>
    <property type="match status" value="1"/>
</dbReference>
<dbReference type="PROSITE" id="PS50011">
    <property type="entry name" value="PROTEIN_KINASE_DOM"/>
    <property type="match status" value="1"/>
</dbReference>
<dbReference type="InterPro" id="IPR011009">
    <property type="entry name" value="Kinase-like_dom_sf"/>
</dbReference>
<keyword evidence="3" id="KW-0547">Nucleotide-binding</keyword>
<name>A0AAJ7XJY2_PETMA</name>
<protein>
    <submittedName>
        <fullName evidence="9">Dual specificity tyrosine-phosphorylation-regulated kinase 4-like</fullName>
    </submittedName>
</protein>
<evidence type="ECO:0000313" key="8">
    <source>
        <dbReference type="Proteomes" id="UP001318040"/>
    </source>
</evidence>
<gene>
    <name evidence="9" type="primary">LOC116958604</name>
</gene>
<organism evidence="8 9">
    <name type="scientific">Petromyzon marinus</name>
    <name type="common">Sea lamprey</name>
    <dbReference type="NCBI Taxonomy" id="7757"/>
    <lineage>
        <taxon>Eukaryota</taxon>
        <taxon>Metazoa</taxon>
        <taxon>Chordata</taxon>
        <taxon>Craniata</taxon>
        <taxon>Vertebrata</taxon>
        <taxon>Cyclostomata</taxon>
        <taxon>Hyperoartia</taxon>
        <taxon>Petromyzontiformes</taxon>
        <taxon>Petromyzontidae</taxon>
        <taxon>Petromyzon</taxon>
    </lineage>
</organism>
<dbReference type="Gene3D" id="3.30.200.20">
    <property type="entry name" value="Phosphorylase Kinase, domain 1"/>
    <property type="match status" value="1"/>
</dbReference>
<evidence type="ECO:0000256" key="1">
    <source>
        <dbReference type="ARBA" id="ARBA00022527"/>
    </source>
</evidence>
<dbReference type="Proteomes" id="UP001318040">
    <property type="component" value="Chromosome 80"/>
</dbReference>
<keyword evidence="1" id="KW-0723">Serine/threonine-protein kinase</keyword>
<dbReference type="SUPFAM" id="SSF56112">
    <property type="entry name" value="Protein kinase-like (PK-like)"/>
    <property type="match status" value="1"/>
</dbReference>
<feature type="region of interest" description="Disordered" evidence="6">
    <location>
        <begin position="1"/>
        <end position="23"/>
    </location>
</feature>
<dbReference type="PANTHER" id="PTHR24058">
    <property type="entry name" value="DUAL SPECIFICITY PROTEIN KINASE"/>
    <property type="match status" value="1"/>
</dbReference>
<keyword evidence="5" id="KW-0067">ATP-binding</keyword>
<reference evidence="9" key="1">
    <citation type="submission" date="2025-08" db="UniProtKB">
        <authorList>
            <consortium name="RefSeq"/>
        </authorList>
    </citation>
    <scope>IDENTIFICATION</scope>
    <source>
        <tissue evidence="9">Sperm</tissue>
    </source>
</reference>
<feature type="domain" description="Protein kinase" evidence="7">
    <location>
        <begin position="39"/>
        <end position="320"/>
    </location>
</feature>
<dbReference type="GO" id="GO:0005524">
    <property type="term" value="F:ATP binding"/>
    <property type="evidence" value="ECO:0007669"/>
    <property type="project" value="UniProtKB-KW"/>
</dbReference>
<evidence type="ECO:0000259" key="7">
    <source>
        <dbReference type="PROSITE" id="PS50011"/>
    </source>
</evidence>
<dbReference type="RefSeq" id="XP_032837216.1">
    <property type="nucleotide sequence ID" value="XM_032981325.1"/>
</dbReference>
<dbReference type="InterPro" id="IPR050494">
    <property type="entry name" value="Ser_Thr_dual-spec_kinase"/>
</dbReference>
<evidence type="ECO:0000256" key="3">
    <source>
        <dbReference type="ARBA" id="ARBA00022741"/>
    </source>
</evidence>
<dbReference type="AlphaFoldDB" id="A0AAJ7XJY2"/>
<keyword evidence="8" id="KW-1185">Reference proteome</keyword>
<dbReference type="InterPro" id="IPR000719">
    <property type="entry name" value="Prot_kinase_dom"/>
</dbReference>
<dbReference type="GO" id="GO:0004674">
    <property type="term" value="F:protein serine/threonine kinase activity"/>
    <property type="evidence" value="ECO:0007669"/>
    <property type="project" value="UniProtKB-KW"/>
</dbReference>
<evidence type="ECO:0000313" key="9">
    <source>
        <dbReference type="RefSeq" id="XP_032837216.1"/>
    </source>
</evidence>
<dbReference type="SMART" id="SM00220">
    <property type="entry name" value="S_TKc"/>
    <property type="match status" value="1"/>
</dbReference>
<keyword evidence="4" id="KW-0418">Kinase</keyword>
<keyword evidence="2" id="KW-0808">Transferase</keyword>
<proteinExistence type="predicted"/>
<dbReference type="Gene3D" id="1.10.510.10">
    <property type="entry name" value="Transferase(Phosphotransferase) domain 1"/>
    <property type="match status" value="1"/>
</dbReference>
<evidence type="ECO:0000256" key="4">
    <source>
        <dbReference type="ARBA" id="ARBA00022777"/>
    </source>
</evidence>
<accession>A0AAJ7XJY2</accession>
<sequence length="320" mass="35074">MVLHCGQGRQTPGAASNDSYDDENNNYIPVRKEQLNYRYEVQKMIGEGGQGLVLQCRDHKTKTLVAVKMLSLPLCSSTAARQRTELEVAKKLQGRASDERYGVIRVLDTFEFRGHNCLVVELLKKSLYDVMSKGSIRRIYVRRLREYTRAILNFLLYAKGRGIIHGDIKPVSGAGAVVAPSRRGARLAGAEAARPLLIAGSNAVAPVHLEGGGGSGGGGVTLPPVKTIWDEVDTQMATGKDLFDSRIFIEHLPYCIEILGMPPKKMVDEAPNKTTYFDPEGLPYNLSKQVPPGSLPLHRALQGHHPQLVDFMGSESPDDA</sequence>
<dbReference type="KEGG" id="pmrn:116958604"/>
<evidence type="ECO:0000256" key="6">
    <source>
        <dbReference type="SAM" id="MobiDB-lite"/>
    </source>
</evidence>
<evidence type="ECO:0000256" key="5">
    <source>
        <dbReference type="ARBA" id="ARBA00022840"/>
    </source>
</evidence>
<evidence type="ECO:0000256" key="2">
    <source>
        <dbReference type="ARBA" id="ARBA00022679"/>
    </source>
</evidence>